<keyword evidence="1" id="KW-1133">Transmembrane helix</keyword>
<feature type="transmembrane region" description="Helical" evidence="1">
    <location>
        <begin position="123"/>
        <end position="139"/>
    </location>
</feature>
<feature type="transmembrane region" description="Helical" evidence="1">
    <location>
        <begin position="100"/>
        <end position="117"/>
    </location>
</feature>
<comment type="caution">
    <text evidence="2">The sequence shown here is derived from an EMBL/GenBank/DDBJ whole genome shotgun (WGS) entry which is preliminary data.</text>
</comment>
<evidence type="ECO:0000256" key="1">
    <source>
        <dbReference type="SAM" id="Phobius"/>
    </source>
</evidence>
<evidence type="ECO:0000313" key="3">
    <source>
        <dbReference type="Proteomes" id="UP001552427"/>
    </source>
</evidence>
<sequence>MTHVASAYERRCRLLMRLAYPPRFREFRGAELLGTLLDLAEPGQRGPGVREFFDLVRAGLMLRLREHLPPRRWLLYRVFGVRLPSRYRWWARDDIRGRFFVERYVSVVMLFWVMFLVRVESGLPYWAGLAMMCCTYLMARLSRNGLRRRWLAGHEFHPDGTSYRHFVGDTRPAS</sequence>
<dbReference type="Proteomes" id="UP001552427">
    <property type="component" value="Unassembled WGS sequence"/>
</dbReference>
<evidence type="ECO:0000313" key="2">
    <source>
        <dbReference type="EMBL" id="MEV4290544.1"/>
    </source>
</evidence>
<gene>
    <name evidence="2" type="ORF">AB0K40_33980</name>
</gene>
<accession>A0ABV3HDE3</accession>
<keyword evidence="3" id="KW-1185">Reference proteome</keyword>
<dbReference type="EMBL" id="JBFARM010000011">
    <property type="protein sequence ID" value="MEV4290544.1"/>
    <property type="molecule type" value="Genomic_DNA"/>
</dbReference>
<keyword evidence="1" id="KW-0472">Membrane</keyword>
<protein>
    <submittedName>
        <fullName evidence="2">Uncharacterized protein</fullName>
    </submittedName>
</protein>
<organism evidence="2 3">
    <name type="scientific">Nonomuraea bangladeshensis</name>
    <dbReference type="NCBI Taxonomy" id="404385"/>
    <lineage>
        <taxon>Bacteria</taxon>
        <taxon>Bacillati</taxon>
        <taxon>Actinomycetota</taxon>
        <taxon>Actinomycetes</taxon>
        <taxon>Streptosporangiales</taxon>
        <taxon>Streptosporangiaceae</taxon>
        <taxon>Nonomuraea</taxon>
    </lineage>
</organism>
<proteinExistence type="predicted"/>
<reference evidence="2 3" key="1">
    <citation type="submission" date="2024-06" db="EMBL/GenBank/DDBJ databases">
        <title>The Natural Products Discovery Center: Release of the First 8490 Sequenced Strains for Exploring Actinobacteria Biosynthetic Diversity.</title>
        <authorList>
            <person name="Kalkreuter E."/>
            <person name="Kautsar S.A."/>
            <person name="Yang D."/>
            <person name="Bader C.D."/>
            <person name="Teijaro C.N."/>
            <person name="Fluegel L."/>
            <person name="Davis C.M."/>
            <person name="Simpson J.R."/>
            <person name="Lauterbach L."/>
            <person name="Steele A.D."/>
            <person name="Gui C."/>
            <person name="Meng S."/>
            <person name="Li G."/>
            <person name="Viehrig K."/>
            <person name="Ye F."/>
            <person name="Su P."/>
            <person name="Kiefer A.F."/>
            <person name="Nichols A."/>
            <person name="Cepeda A.J."/>
            <person name="Yan W."/>
            <person name="Fan B."/>
            <person name="Jiang Y."/>
            <person name="Adhikari A."/>
            <person name="Zheng C.-J."/>
            <person name="Schuster L."/>
            <person name="Cowan T.M."/>
            <person name="Smanski M.J."/>
            <person name="Chevrette M.G."/>
            <person name="De Carvalho L.P.S."/>
            <person name="Shen B."/>
        </authorList>
    </citation>
    <scope>NUCLEOTIDE SEQUENCE [LARGE SCALE GENOMIC DNA]</scope>
    <source>
        <strain evidence="2 3">NPDC049574</strain>
    </source>
</reference>
<keyword evidence="1" id="KW-0812">Transmembrane</keyword>
<dbReference type="RefSeq" id="WP_364457590.1">
    <property type="nucleotide sequence ID" value="NZ_JBFARM010000011.1"/>
</dbReference>
<name>A0ABV3HDE3_9ACTN</name>